<proteinExistence type="predicted"/>
<keyword evidence="2" id="KW-1185">Reference proteome</keyword>
<name>A0AAD9MZC3_9ANNE</name>
<protein>
    <submittedName>
        <fullName evidence="1">Uncharacterized protein</fullName>
    </submittedName>
</protein>
<evidence type="ECO:0000313" key="2">
    <source>
        <dbReference type="Proteomes" id="UP001208570"/>
    </source>
</evidence>
<gene>
    <name evidence="1" type="ORF">LSH36_378g01024</name>
</gene>
<accession>A0AAD9MZC3</accession>
<sequence length="39" mass="4989">MMRKDLNYSNTYCRMYYIHFTETGFMNQTTYLEFYSNYF</sequence>
<comment type="caution">
    <text evidence="1">The sequence shown here is derived from an EMBL/GenBank/DDBJ whole genome shotgun (WGS) entry which is preliminary data.</text>
</comment>
<dbReference type="Proteomes" id="UP001208570">
    <property type="component" value="Unassembled WGS sequence"/>
</dbReference>
<organism evidence="1 2">
    <name type="scientific">Paralvinella palmiformis</name>
    <dbReference type="NCBI Taxonomy" id="53620"/>
    <lineage>
        <taxon>Eukaryota</taxon>
        <taxon>Metazoa</taxon>
        <taxon>Spiralia</taxon>
        <taxon>Lophotrochozoa</taxon>
        <taxon>Annelida</taxon>
        <taxon>Polychaeta</taxon>
        <taxon>Sedentaria</taxon>
        <taxon>Canalipalpata</taxon>
        <taxon>Terebellida</taxon>
        <taxon>Terebelliformia</taxon>
        <taxon>Alvinellidae</taxon>
        <taxon>Paralvinella</taxon>
    </lineage>
</organism>
<reference evidence="1" key="1">
    <citation type="journal article" date="2023" name="Mol. Biol. Evol.">
        <title>Third-Generation Sequencing Reveals the Adaptive Role of the Epigenome in Three Deep-Sea Polychaetes.</title>
        <authorList>
            <person name="Perez M."/>
            <person name="Aroh O."/>
            <person name="Sun Y."/>
            <person name="Lan Y."/>
            <person name="Juniper S.K."/>
            <person name="Young C.R."/>
            <person name="Angers B."/>
            <person name="Qian P.Y."/>
        </authorList>
    </citation>
    <scope>NUCLEOTIDE SEQUENCE</scope>
    <source>
        <strain evidence="1">P08H-3</strain>
    </source>
</reference>
<evidence type="ECO:0000313" key="1">
    <source>
        <dbReference type="EMBL" id="KAK2151030.1"/>
    </source>
</evidence>
<dbReference type="EMBL" id="JAODUP010000378">
    <property type="protein sequence ID" value="KAK2151030.1"/>
    <property type="molecule type" value="Genomic_DNA"/>
</dbReference>
<dbReference type="AlphaFoldDB" id="A0AAD9MZC3"/>